<name>A0A9Q2XK54_9PSED</name>
<evidence type="ECO:0000259" key="4">
    <source>
        <dbReference type="Pfam" id="PF08281"/>
    </source>
</evidence>
<evidence type="ECO:0000313" key="6">
    <source>
        <dbReference type="Proteomes" id="UP001106592"/>
    </source>
</evidence>
<evidence type="ECO:0000256" key="1">
    <source>
        <dbReference type="ARBA" id="ARBA00023015"/>
    </source>
</evidence>
<comment type="caution">
    <text evidence="5">The sequence shown here is derived from an EMBL/GenBank/DDBJ whole genome shotgun (WGS) entry which is preliminary data.</text>
</comment>
<keyword evidence="3" id="KW-0804">Transcription</keyword>
<evidence type="ECO:0000256" key="3">
    <source>
        <dbReference type="ARBA" id="ARBA00023163"/>
    </source>
</evidence>
<reference evidence="5" key="2">
    <citation type="journal article" date="2023" name="Plant Pathol.">
        <title>Dismantling and reorganizing Pseudomonas marginalis sensu#lato.</title>
        <authorList>
            <person name="Sawada H."/>
            <person name="Fujikawa T."/>
            <person name="Satou M."/>
        </authorList>
    </citation>
    <scope>NUCLEOTIDE SEQUENCE</scope>
    <source>
        <strain evidence="5">MAFF 301350</strain>
    </source>
</reference>
<dbReference type="InterPro" id="IPR039425">
    <property type="entry name" value="RNA_pol_sigma-70-like"/>
</dbReference>
<dbReference type="InterPro" id="IPR013249">
    <property type="entry name" value="RNA_pol_sigma70_r4_t2"/>
</dbReference>
<dbReference type="NCBIfam" id="TIGR02937">
    <property type="entry name" value="sigma70-ECF"/>
    <property type="match status" value="1"/>
</dbReference>
<evidence type="ECO:0000256" key="2">
    <source>
        <dbReference type="ARBA" id="ARBA00023082"/>
    </source>
</evidence>
<feature type="domain" description="RNA polymerase sigma factor 70 region 4 type 2" evidence="4">
    <location>
        <begin position="110"/>
        <end position="161"/>
    </location>
</feature>
<keyword evidence="2" id="KW-0731">Sigma factor</keyword>
<dbReference type="Pfam" id="PF08281">
    <property type="entry name" value="Sigma70_r4_2"/>
    <property type="match status" value="1"/>
</dbReference>
<protein>
    <submittedName>
        <fullName evidence="5">RNA polymerase sigma factor</fullName>
    </submittedName>
</protein>
<dbReference type="EMBL" id="JAHTBI010000037">
    <property type="protein sequence ID" value="MBV6287624.1"/>
    <property type="molecule type" value="Genomic_DNA"/>
</dbReference>
<dbReference type="InterPro" id="IPR014284">
    <property type="entry name" value="RNA_pol_sigma-70_dom"/>
</dbReference>
<reference evidence="5" key="1">
    <citation type="journal article" date="2022" name="Int. J. Syst. Evol. Microbiol.">
        <title>Pseudomonas aegrilactucae sp. nov. and Pseudomonas morbosilactucae sp. nov., pathogens causing bacterial rot of lettuce in Japan.</title>
        <authorList>
            <person name="Sawada H."/>
            <person name="Fujikawa T."/>
            <person name="Satou M."/>
        </authorList>
    </citation>
    <scope>NUCLEOTIDE SEQUENCE</scope>
    <source>
        <strain evidence="5">MAFF 301350</strain>
    </source>
</reference>
<keyword evidence="6" id="KW-1185">Reference proteome</keyword>
<sequence>MSKTSPNEELMTALTLHYDALVEYIRLRFNGKHFARDLVHDVCIQILEKPPKEKVALPLAFLRKVSFNRAVDRIRAERTRSLYVQTHLSPEEGMDSWDGARAVEFEQHVRALLAIIEALPARQRQVFLLHRIHGMAQREIADELDISLNMVTQHFGRAMAAIMLRWEPARRLIQRQEQAQP</sequence>
<dbReference type="Proteomes" id="UP001106592">
    <property type="component" value="Unassembled WGS sequence"/>
</dbReference>
<dbReference type="PANTHER" id="PTHR43133">
    <property type="entry name" value="RNA POLYMERASE ECF-TYPE SIGMA FACTO"/>
    <property type="match status" value="1"/>
</dbReference>
<dbReference type="GO" id="GO:0016987">
    <property type="term" value="F:sigma factor activity"/>
    <property type="evidence" value="ECO:0007669"/>
    <property type="project" value="UniProtKB-KW"/>
</dbReference>
<dbReference type="GO" id="GO:0003677">
    <property type="term" value="F:DNA binding"/>
    <property type="evidence" value="ECO:0007669"/>
    <property type="project" value="InterPro"/>
</dbReference>
<dbReference type="GO" id="GO:0006352">
    <property type="term" value="P:DNA-templated transcription initiation"/>
    <property type="evidence" value="ECO:0007669"/>
    <property type="project" value="InterPro"/>
</dbReference>
<proteinExistence type="predicted"/>
<gene>
    <name evidence="5" type="ORF">KUO17_11385</name>
</gene>
<dbReference type="AlphaFoldDB" id="A0A9Q2XK54"/>
<evidence type="ECO:0000313" key="5">
    <source>
        <dbReference type="EMBL" id="MBV6287624.1"/>
    </source>
</evidence>
<dbReference type="PANTHER" id="PTHR43133:SF63">
    <property type="entry name" value="RNA POLYMERASE SIGMA FACTOR FECI-RELATED"/>
    <property type="match status" value="1"/>
</dbReference>
<accession>A0A9Q2XK54</accession>
<organism evidence="5 6">
    <name type="scientific">Pseudomonas aegrilactucae</name>
    <dbReference type="NCBI Taxonomy" id="2854028"/>
    <lineage>
        <taxon>Bacteria</taxon>
        <taxon>Pseudomonadati</taxon>
        <taxon>Pseudomonadota</taxon>
        <taxon>Gammaproteobacteria</taxon>
        <taxon>Pseudomonadales</taxon>
        <taxon>Pseudomonadaceae</taxon>
        <taxon>Pseudomonas</taxon>
    </lineage>
</organism>
<keyword evidence="1" id="KW-0805">Transcription regulation</keyword>